<organism evidence="2 3">
    <name type="scientific">Flavihumibacter petaseus NBRC 106054</name>
    <dbReference type="NCBI Taxonomy" id="1220578"/>
    <lineage>
        <taxon>Bacteria</taxon>
        <taxon>Pseudomonadati</taxon>
        <taxon>Bacteroidota</taxon>
        <taxon>Chitinophagia</taxon>
        <taxon>Chitinophagales</taxon>
        <taxon>Chitinophagaceae</taxon>
        <taxon>Flavihumibacter</taxon>
    </lineage>
</organism>
<dbReference type="EMBL" id="BBWV01000004">
    <property type="protein sequence ID" value="GAO44913.1"/>
    <property type="molecule type" value="Genomic_DNA"/>
</dbReference>
<keyword evidence="3" id="KW-1185">Reference proteome</keyword>
<proteinExistence type="predicted"/>
<dbReference type="SUPFAM" id="SSF51197">
    <property type="entry name" value="Clavaminate synthase-like"/>
    <property type="match status" value="1"/>
</dbReference>
<comment type="cofactor">
    <cofactor evidence="1">
        <name>Fe(2+)</name>
        <dbReference type="ChEBI" id="CHEBI:29033"/>
    </cofactor>
</comment>
<comment type="caution">
    <text evidence="2">The sequence shown here is derived from an EMBL/GenBank/DDBJ whole genome shotgun (WGS) entry which is preliminary data.</text>
</comment>
<evidence type="ECO:0000313" key="3">
    <source>
        <dbReference type="Proteomes" id="UP000033121"/>
    </source>
</evidence>
<dbReference type="GO" id="GO:0016706">
    <property type="term" value="F:2-oxoglutarate-dependent dioxygenase activity"/>
    <property type="evidence" value="ECO:0007669"/>
    <property type="project" value="UniProtKB-ARBA"/>
</dbReference>
<dbReference type="Gene3D" id="2.60.120.620">
    <property type="entry name" value="q2cbj1_9rhob like domain"/>
    <property type="match status" value="1"/>
</dbReference>
<dbReference type="AlphaFoldDB" id="A0A0E9N543"/>
<sequence>MQAEISRDGFEIVNGIYAPAEIAAIGNLLKKQESSRPTFRRSTALFAVRQLLKEIPAAIPLIFTPALKRLIGDRAGKGYFLVKSIYFDKPPASNWFVAFHQDLTISVAEKAEATGFGPWTVKQDQYAVQPPVALLEDNITVRIHLDETDEQNGALHVVPGSHLSGIRRDCNQVQQSETVTCRVSSGGVMLMKPLLAHGTFRTSNEKGRRVIHLEFSRQELPAPLQWSERLVPVSTHRR</sequence>
<name>A0A0E9N543_9BACT</name>
<evidence type="ECO:0000256" key="1">
    <source>
        <dbReference type="ARBA" id="ARBA00001954"/>
    </source>
</evidence>
<reference evidence="2 3" key="1">
    <citation type="submission" date="2015-04" db="EMBL/GenBank/DDBJ databases">
        <title>Whole genome shotgun sequence of Flavihumibacter petaseus NBRC 106054.</title>
        <authorList>
            <person name="Miyazawa S."/>
            <person name="Hosoyama A."/>
            <person name="Hashimoto M."/>
            <person name="Noguchi M."/>
            <person name="Tsuchikane K."/>
            <person name="Ohji S."/>
            <person name="Yamazoe A."/>
            <person name="Ichikawa N."/>
            <person name="Kimura A."/>
            <person name="Fujita N."/>
        </authorList>
    </citation>
    <scope>NUCLEOTIDE SEQUENCE [LARGE SCALE GENOMIC DNA]</scope>
    <source>
        <strain evidence="2 3">NBRC 106054</strain>
    </source>
</reference>
<evidence type="ECO:0008006" key="4">
    <source>
        <dbReference type="Google" id="ProtNLM"/>
    </source>
</evidence>
<dbReference type="PANTHER" id="PTHR20883">
    <property type="entry name" value="PHYTANOYL-COA DIOXYGENASE DOMAIN CONTAINING 1"/>
    <property type="match status" value="1"/>
</dbReference>
<dbReference type="OrthoDB" id="9791262at2"/>
<protein>
    <recommendedName>
        <fullName evidence="4">Phytanoyl-CoA dioxygenase</fullName>
    </recommendedName>
</protein>
<gene>
    <name evidence="2" type="ORF">FPE01S_04_01560</name>
</gene>
<dbReference type="Pfam" id="PF05721">
    <property type="entry name" value="PhyH"/>
    <property type="match status" value="1"/>
</dbReference>
<dbReference type="GO" id="GO:0005506">
    <property type="term" value="F:iron ion binding"/>
    <property type="evidence" value="ECO:0007669"/>
    <property type="project" value="UniProtKB-ARBA"/>
</dbReference>
<dbReference type="STRING" id="1220578.FPE01S_04_01560"/>
<dbReference type="Proteomes" id="UP000033121">
    <property type="component" value="Unassembled WGS sequence"/>
</dbReference>
<dbReference type="RefSeq" id="WP_046370905.1">
    <property type="nucleotide sequence ID" value="NZ_BBWV01000004.1"/>
</dbReference>
<dbReference type="PANTHER" id="PTHR20883:SF48">
    <property type="entry name" value="ECTOINE DIOXYGENASE"/>
    <property type="match status" value="1"/>
</dbReference>
<evidence type="ECO:0000313" key="2">
    <source>
        <dbReference type="EMBL" id="GAO44913.1"/>
    </source>
</evidence>
<accession>A0A0E9N543</accession>
<dbReference type="InterPro" id="IPR008775">
    <property type="entry name" value="Phytyl_CoA_dOase-like"/>
</dbReference>